<evidence type="ECO:0000256" key="2">
    <source>
        <dbReference type="SAM" id="Phobius"/>
    </source>
</evidence>
<dbReference type="Proteomes" id="UP000831963">
    <property type="component" value="Chromosome"/>
</dbReference>
<evidence type="ECO:0000313" key="3">
    <source>
        <dbReference type="EMBL" id="UPL14334.1"/>
    </source>
</evidence>
<evidence type="ECO:0000256" key="1">
    <source>
        <dbReference type="SAM" id="MobiDB-lite"/>
    </source>
</evidence>
<name>A0ABY4INX2_9MICO</name>
<sequence length="64" mass="7195">MSDLSRREPNEPARRESVRPELSEDYGDLGERRNRRIRVIAWTVIIALILGGGGATLFTLLPGF</sequence>
<dbReference type="EMBL" id="CP078077">
    <property type="protein sequence ID" value="UPL14334.1"/>
    <property type="molecule type" value="Genomic_DNA"/>
</dbReference>
<proteinExistence type="predicted"/>
<reference evidence="3 4" key="1">
    <citation type="submission" date="2021-06" db="EMBL/GenBank/DDBJ databases">
        <title>Genome-based taxonomic framework of Microbacterium strains isolated from marine environment, the description of four new species and reclassification of four preexisting species.</title>
        <authorList>
            <person name="Lee S.D."/>
            <person name="Kim S.-M."/>
            <person name="Byeon Y.-S."/>
            <person name="Yang H.L."/>
            <person name="Kim I.S."/>
        </authorList>
    </citation>
    <scope>NUCLEOTIDE SEQUENCE [LARGE SCALE GENOMIC DNA]</scope>
    <source>
        <strain evidence="3 4">SSW1-36</strain>
    </source>
</reference>
<accession>A0ABY4INX2</accession>
<protein>
    <submittedName>
        <fullName evidence="3">Uncharacterized protein</fullName>
    </submittedName>
</protein>
<keyword evidence="2" id="KW-0472">Membrane</keyword>
<gene>
    <name evidence="3" type="ORF">KV396_07525</name>
</gene>
<dbReference type="RefSeq" id="WP_247623843.1">
    <property type="nucleotide sequence ID" value="NZ_CP078077.1"/>
</dbReference>
<feature type="compositionally biased region" description="Basic and acidic residues" evidence="1">
    <location>
        <begin position="1"/>
        <end position="22"/>
    </location>
</feature>
<keyword evidence="4" id="KW-1185">Reference proteome</keyword>
<organism evidence="3 4">
    <name type="scientific">Microbacterium galbinum</name>
    <dbReference type="NCBI Taxonomy" id="2851646"/>
    <lineage>
        <taxon>Bacteria</taxon>
        <taxon>Bacillati</taxon>
        <taxon>Actinomycetota</taxon>
        <taxon>Actinomycetes</taxon>
        <taxon>Micrococcales</taxon>
        <taxon>Microbacteriaceae</taxon>
        <taxon>Microbacterium</taxon>
    </lineage>
</organism>
<keyword evidence="2" id="KW-1133">Transmembrane helix</keyword>
<feature type="transmembrane region" description="Helical" evidence="2">
    <location>
        <begin position="39"/>
        <end position="61"/>
    </location>
</feature>
<keyword evidence="2" id="KW-0812">Transmembrane</keyword>
<evidence type="ECO:0000313" key="4">
    <source>
        <dbReference type="Proteomes" id="UP000831963"/>
    </source>
</evidence>
<feature type="region of interest" description="Disordered" evidence="1">
    <location>
        <begin position="1"/>
        <end position="26"/>
    </location>
</feature>